<keyword evidence="4" id="KW-0997">Cell inner membrane</keyword>
<keyword evidence="3" id="KW-1003">Cell membrane</keyword>
<comment type="subcellular location">
    <subcellularLocation>
        <location evidence="1">Cell inner membrane</location>
        <topology evidence="1">Multi-pass membrane protein</topology>
    </subcellularLocation>
</comment>
<keyword evidence="5 9" id="KW-0812">Transmembrane</keyword>
<dbReference type="AlphaFoldDB" id="A0A2S5A3F7"/>
<dbReference type="RefSeq" id="WP_103806986.1">
    <property type="nucleotide sequence ID" value="NZ_PQVG01000010.1"/>
</dbReference>
<evidence type="ECO:0000256" key="7">
    <source>
        <dbReference type="ARBA" id="ARBA00023136"/>
    </source>
</evidence>
<reference evidence="10 11" key="1">
    <citation type="submission" date="2018-01" db="EMBL/GenBank/DDBJ databases">
        <authorList>
            <person name="Gaut B.S."/>
            <person name="Morton B.R."/>
            <person name="Clegg M.T."/>
            <person name="Duvall M.R."/>
        </authorList>
    </citation>
    <scope>NUCLEOTIDE SEQUENCE [LARGE SCALE GENOMIC DNA]</scope>
    <source>
        <strain evidence="10 11">HR-AY</strain>
    </source>
</reference>
<dbReference type="Proteomes" id="UP000237310">
    <property type="component" value="Unassembled WGS sequence"/>
</dbReference>
<dbReference type="Pfam" id="PF04143">
    <property type="entry name" value="Sulf_transp"/>
    <property type="match status" value="1"/>
</dbReference>
<gene>
    <name evidence="10" type="ORF">C3L50_14910</name>
</gene>
<comment type="similarity">
    <text evidence="8">Belongs to the TsuA/YedE (TC 9.B.102) family.</text>
</comment>
<evidence type="ECO:0000256" key="1">
    <source>
        <dbReference type="ARBA" id="ARBA00004429"/>
    </source>
</evidence>
<evidence type="ECO:0000256" key="9">
    <source>
        <dbReference type="SAM" id="Phobius"/>
    </source>
</evidence>
<evidence type="ECO:0000256" key="3">
    <source>
        <dbReference type="ARBA" id="ARBA00022475"/>
    </source>
</evidence>
<dbReference type="GO" id="GO:0005886">
    <property type="term" value="C:plasma membrane"/>
    <property type="evidence" value="ECO:0007669"/>
    <property type="project" value="UniProtKB-SubCell"/>
</dbReference>
<evidence type="ECO:0000256" key="2">
    <source>
        <dbReference type="ARBA" id="ARBA00022448"/>
    </source>
</evidence>
<dbReference type="PANTHER" id="PTHR30574:SF1">
    <property type="entry name" value="SULPHUR TRANSPORT DOMAIN-CONTAINING PROTEIN"/>
    <property type="match status" value="1"/>
</dbReference>
<comment type="caution">
    <text evidence="10">The sequence shown here is derived from an EMBL/GenBank/DDBJ whole genome shotgun (WGS) entry which is preliminary data.</text>
</comment>
<dbReference type="InterPro" id="IPR007272">
    <property type="entry name" value="Sulf_transp_TsuA/YedE"/>
</dbReference>
<keyword evidence="2" id="KW-0813">Transport</keyword>
<evidence type="ECO:0000256" key="8">
    <source>
        <dbReference type="ARBA" id="ARBA00035655"/>
    </source>
</evidence>
<feature type="transmembrane region" description="Helical" evidence="9">
    <location>
        <begin position="146"/>
        <end position="171"/>
    </location>
</feature>
<dbReference type="EMBL" id="PQVG01000010">
    <property type="protein sequence ID" value="POY36839.1"/>
    <property type="molecule type" value="Genomic_DNA"/>
</dbReference>
<dbReference type="PANTHER" id="PTHR30574">
    <property type="entry name" value="INNER MEMBRANE PROTEIN YEDE"/>
    <property type="match status" value="1"/>
</dbReference>
<keyword evidence="11" id="KW-1185">Reference proteome</keyword>
<evidence type="ECO:0000256" key="4">
    <source>
        <dbReference type="ARBA" id="ARBA00022519"/>
    </source>
</evidence>
<keyword evidence="6 9" id="KW-1133">Transmembrane helix</keyword>
<evidence type="ECO:0000313" key="10">
    <source>
        <dbReference type="EMBL" id="POY36839.1"/>
    </source>
</evidence>
<sequence length="176" mass="19053">MMDIKSDKQHIYWNPYLGGFLLGIILIMTFFFTGRGLGASGAAKAIVTQTVHTVAPTHTENNAYYSDQFLGGKVPISNWLVFEVIGVVAGAFISGSLSGRVFFRVQHSPKITARKRLWFALLGGALFGFGAQFAKGCTSGAALSGMTVLSLGGYIAMLSIFGGAFLFAYFFRKLWL</sequence>
<feature type="transmembrane region" description="Helical" evidence="9">
    <location>
        <begin position="12"/>
        <end position="32"/>
    </location>
</feature>
<accession>A0A2S5A3F7</accession>
<protein>
    <submittedName>
        <fullName evidence="10">Uncharacterized protein</fullName>
    </submittedName>
</protein>
<organism evidence="10 11">
    <name type="scientific">Flavobacterium alvei</name>
    <dbReference type="NCBI Taxonomy" id="2080416"/>
    <lineage>
        <taxon>Bacteria</taxon>
        <taxon>Pseudomonadati</taxon>
        <taxon>Bacteroidota</taxon>
        <taxon>Flavobacteriia</taxon>
        <taxon>Flavobacteriales</taxon>
        <taxon>Flavobacteriaceae</taxon>
        <taxon>Flavobacterium</taxon>
    </lineage>
</organism>
<evidence type="ECO:0000256" key="6">
    <source>
        <dbReference type="ARBA" id="ARBA00022989"/>
    </source>
</evidence>
<dbReference type="OrthoDB" id="9814020at2"/>
<feature type="transmembrane region" description="Helical" evidence="9">
    <location>
        <begin position="76"/>
        <end position="97"/>
    </location>
</feature>
<evidence type="ECO:0000313" key="11">
    <source>
        <dbReference type="Proteomes" id="UP000237310"/>
    </source>
</evidence>
<proteinExistence type="inferred from homology"/>
<keyword evidence="7 9" id="KW-0472">Membrane</keyword>
<name>A0A2S5A3F7_9FLAO</name>
<evidence type="ECO:0000256" key="5">
    <source>
        <dbReference type="ARBA" id="ARBA00022692"/>
    </source>
</evidence>
<feature type="transmembrane region" description="Helical" evidence="9">
    <location>
        <begin position="117"/>
        <end position="134"/>
    </location>
</feature>